<name>W6URY4_ECHGR</name>
<gene>
    <name evidence="2" type="ORF">EGR_08932</name>
</gene>
<dbReference type="InterPro" id="IPR007472">
    <property type="entry name" value="N-end_Aminoacyl_Trfase_C"/>
</dbReference>
<dbReference type="InterPro" id="IPR030700">
    <property type="entry name" value="N-end_Aminoacyl_Trfase"/>
</dbReference>
<evidence type="ECO:0000259" key="1">
    <source>
        <dbReference type="Pfam" id="PF04377"/>
    </source>
</evidence>
<dbReference type="Pfam" id="PF04377">
    <property type="entry name" value="ATE_C"/>
    <property type="match status" value="1"/>
</dbReference>
<dbReference type="CTD" id="36344647"/>
<reference evidence="2 3" key="1">
    <citation type="journal article" date="2013" name="Nat. Genet.">
        <title>The genome of the hydatid tapeworm Echinococcus granulosus.</title>
        <authorList>
            <person name="Zheng H."/>
            <person name="Zhang W."/>
            <person name="Zhang L."/>
            <person name="Zhang Z."/>
            <person name="Li J."/>
            <person name="Lu G."/>
            <person name="Zhu Y."/>
            <person name="Wang Y."/>
            <person name="Huang Y."/>
            <person name="Liu J."/>
            <person name="Kang H."/>
            <person name="Chen J."/>
            <person name="Wang L."/>
            <person name="Chen A."/>
            <person name="Yu S."/>
            <person name="Gao Z."/>
            <person name="Jin L."/>
            <person name="Gu W."/>
            <person name="Wang Z."/>
            <person name="Zhao L."/>
            <person name="Shi B."/>
            <person name="Wen H."/>
            <person name="Lin R."/>
            <person name="Jones M.K."/>
            <person name="Brejova B."/>
            <person name="Vinar T."/>
            <person name="Zhao G."/>
            <person name="McManus D.P."/>
            <person name="Chen Z."/>
            <person name="Zhou Y."/>
            <person name="Wang S."/>
        </authorList>
    </citation>
    <scope>NUCLEOTIDE SEQUENCE [LARGE SCALE GENOMIC DNA]</scope>
</reference>
<accession>W6URY4</accession>
<organism evidence="2 3">
    <name type="scientific">Echinococcus granulosus</name>
    <name type="common">Hydatid tapeworm</name>
    <dbReference type="NCBI Taxonomy" id="6210"/>
    <lineage>
        <taxon>Eukaryota</taxon>
        <taxon>Metazoa</taxon>
        <taxon>Spiralia</taxon>
        <taxon>Lophotrochozoa</taxon>
        <taxon>Platyhelminthes</taxon>
        <taxon>Cestoda</taxon>
        <taxon>Eucestoda</taxon>
        <taxon>Cyclophyllidea</taxon>
        <taxon>Taeniidae</taxon>
        <taxon>Echinococcus</taxon>
        <taxon>Echinococcus granulosus group</taxon>
    </lineage>
</organism>
<proteinExistence type="predicted"/>
<dbReference type="GeneID" id="36344647"/>
<keyword evidence="3" id="KW-1185">Reference proteome</keyword>
<dbReference type="AlphaFoldDB" id="W6URY4"/>
<dbReference type="GO" id="GO:0004057">
    <property type="term" value="F:arginyl-tRNA--protein transferase activity"/>
    <property type="evidence" value="ECO:0007669"/>
    <property type="project" value="InterPro"/>
</dbReference>
<feature type="domain" description="N-end rule aminoacyl transferase C-terminal" evidence="1">
    <location>
        <begin position="12"/>
        <end position="168"/>
    </location>
</feature>
<dbReference type="RefSeq" id="XP_024347380.1">
    <property type="nucleotide sequence ID" value="XM_024498181.1"/>
</dbReference>
<comment type="caution">
    <text evidence="2">The sequence shown here is derived from an EMBL/GenBank/DDBJ whole genome shotgun (WGS) entry which is preliminary data.</text>
</comment>
<dbReference type="OrthoDB" id="74183at2759"/>
<evidence type="ECO:0000313" key="3">
    <source>
        <dbReference type="Proteomes" id="UP000019149"/>
    </source>
</evidence>
<dbReference type="EMBL" id="APAU02000125">
    <property type="protein sequence ID" value="EUB56184.1"/>
    <property type="molecule type" value="Genomic_DNA"/>
</dbReference>
<protein>
    <submittedName>
        <fullName evidence="2">Arginyl-tRNA--protein transferase</fullName>
    </submittedName>
</protein>
<dbReference type="Proteomes" id="UP000019149">
    <property type="component" value="Unassembled WGS sequence"/>
</dbReference>
<dbReference type="KEGG" id="egl:EGR_08932"/>
<keyword evidence="2" id="KW-0808">Transferase</keyword>
<dbReference type="GO" id="GO:0005737">
    <property type="term" value="C:cytoplasm"/>
    <property type="evidence" value="ECO:0007669"/>
    <property type="project" value="TreeGrafter"/>
</dbReference>
<dbReference type="PANTHER" id="PTHR21367:SF1">
    <property type="entry name" value="ARGINYL-TRNA--PROTEIN TRANSFERASE 1"/>
    <property type="match status" value="1"/>
</dbReference>
<evidence type="ECO:0000313" key="2">
    <source>
        <dbReference type="EMBL" id="EUB56184.1"/>
    </source>
</evidence>
<dbReference type="PANTHER" id="PTHR21367">
    <property type="entry name" value="ARGININE-TRNA-PROTEIN TRANSFERASE 1"/>
    <property type="match status" value="1"/>
</dbReference>
<sequence>MSDDVEVLTLDEEHKLYYNYQVSVHKASPDGITREAFEKSIVESTLVVGPALRVALQHIKQILRTNNSVLLPVSRMHTMRQRKLAAPHDPAPIINSAVGVVDLLPGYLSSVYFFFDPQYTCLNLGTYSALRETAFVRHHHRTFGAMVPAYADFTYYSMGHHAHSSEALQVPHQTSSQHEFKAMLAEDDVLRFTLPRFFNTAANMLSWLFNLYSFGPKSSGRAQMIGEALKVSTSEGATIGTTAHTLSMFPRQQQRQLQLKPQWDASFLR</sequence>